<dbReference type="Gene3D" id="3.40.50.170">
    <property type="entry name" value="Formyl transferase, N-terminal domain"/>
    <property type="match status" value="1"/>
</dbReference>
<dbReference type="UniPathway" id="UPA00074">
    <property type="reaction ID" value="UER00126"/>
</dbReference>
<dbReference type="OrthoDB" id="9806170at2"/>
<dbReference type="GO" id="GO:0006189">
    <property type="term" value="P:'de novo' IMP biosynthetic process"/>
    <property type="evidence" value="ECO:0007669"/>
    <property type="project" value="UniProtKB-UniRule"/>
</dbReference>
<comment type="catalytic activity">
    <reaction evidence="4">
        <text>N(1)-(5-phospho-beta-D-ribosyl)glycinamide + (6R)-10-formyltetrahydrofolate = N(2)-formyl-N(1)-(5-phospho-beta-D-ribosyl)glycinamide + (6S)-5,6,7,8-tetrahydrofolate + H(+)</text>
        <dbReference type="Rhea" id="RHEA:15053"/>
        <dbReference type="ChEBI" id="CHEBI:15378"/>
        <dbReference type="ChEBI" id="CHEBI:57453"/>
        <dbReference type="ChEBI" id="CHEBI:143788"/>
        <dbReference type="ChEBI" id="CHEBI:147286"/>
        <dbReference type="ChEBI" id="CHEBI:195366"/>
        <dbReference type="EC" id="2.1.2.2"/>
    </reaction>
</comment>
<dbReference type="NCBIfam" id="TIGR00639">
    <property type="entry name" value="PurN"/>
    <property type="match status" value="1"/>
</dbReference>
<organism evidence="6 7">
    <name type="scientific">Cohnella lupini</name>
    <dbReference type="NCBI Taxonomy" id="1294267"/>
    <lineage>
        <taxon>Bacteria</taxon>
        <taxon>Bacillati</taxon>
        <taxon>Bacillota</taxon>
        <taxon>Bacilli</taxon>
        <taxon>Bacillales</taxon>
        <taxon>Paenibacillaceae</taxon>
        <taxon>Cohnella</taxon>
    </lineage>
</organism>
<dbReference type="GO" id="GO:0004644">
    <property type="term" value="F:phosphoribosylglycinamide formyltransferase activity"/>
    <property type="evidence" value="ECO:0007669"/>
    <property type="project" value="UniProtKB-UniRule"/>
</dbReference>
<protein>
    <recommendedName>
        <fullName evidence="4">Phosphoribosylglycinamide formyltransferase</fullName>
        <ecNumber evidence="4">2.1.2.2</ecNumber>
    </recommendedName>
    <alternativeName>
        <fullName evidence="4">5'-phosphoribosylglycinamide transformylase</fullName>
    </alternativeName>
    <alternativeName>
        <fullName evidence="4">GAR transformylase</fullName>
        <shortName evidence="4">GART</shortName>
    </alternativeName>
</protein>
<dbReference type="Proteomes" id="UP000256869">
    <property type="component" value="Unassembled WGS sequence"/>
</dbReference>
<dbReference type="AlphaFoldDB" id="A0A3D9IMR7"/>
<sequence>MIADIGGNEGARAPSAPIKIAVFASGNGSNFQALAEAVRDGKVNATIELVVCDKPAAYVLERAKQFQVESYVFSPKQYPSKEAYEAEIVAKLQATGIDLIVMAGYMRLLTPVLVEPYYGRIINVHPALLPAFAGIKGVEQALEYGAKITGATVHFVDGGMDTGPIIAQKAVEIQEGDNLETLSARIQQVEYELLPTVAGWIAEGRVTLYGRKVTINN</sequence>
<dbReference type="EMBL" id="QRDY01000004">
    <property type="protein sequence ID" value="RED63070.1"/>
    <property type="molecule type" value="Genomic_DNA"/>
</dbReference>
<evidence type="ECO:0000256" key="2">
    <source>
        <dbReference type="ARBA" id="ARBA00022679"/>
    </source>
</evidence>
<feature type="binding site" evidence="4">
    <location>
        <position position="123"/>
    </location>
    <ligand>
        <name>(6R)-10-formyltetrahydrofolate</name>
        <dbReference type="ChEBI" id="CHEBI:195366"/>
    </ligand>
</feature>
<feature type="binding site" evidence="4">
    <location>
        <begin position="28"/>
        <end position="30"/>
    </location>
    <ligand>
        <name>N(1)-(5-phospho-beta-D-ribosyl)glycinamide</name>
        <dbReference type="ChEBI" id="CHEBI:143788"/>
    </ligand>
</feature>
<comment type="function">
    <text evidence="4">Catalyzes the transfer of a formyl group from 10-formyltetrahydrofolate to 5-phospho-ribosyl-glycinamide (GAR), producing 5-phospho-ribosyl-N-formylglycinamide (FGAR) and tetrahydrofolate.</text>
</comment>
<evidence type="ECO:0000256" key="3">
    <source>
        <dbReference type="ARBA" id="ARBA00022755"/>
    </source>
</evidence>
<feature type="binding site" evidence="4">
    <location>
        <position position="81"/>
    </location>
    <ligand>
        <name>(6R)-10-formyltetrahydrofolate</name>
        <dbReference type="ChEBI" id="CHEBI:195366"/>
    </ligand>
</feature>
<dbReference type="InterPro" id="IPR036477">
    <property type="entry name" value="Formyl_transf_N_sf"/>
</dbReference>
<comment type="pathway">
    <text evidence="1 4">Purine metabolism; IMP biosynthesis via de novo pathway; N(2)-formyl-N(1)-(5-phospho-D-ribosyl)glycinamide from N(1)-(5-phospho-D-ribosyl)glycinamide (10-formyl THF route): step 1/1.</text>
</comment>
<dbReference type="GO" id="GO:0005829">
    <property type="term" value="C:cytosol"/>
    <property type="evidence" value="ECO:0007669"/>
    <property type="project" value="TreeGrafter"/>
</dbReference>
<evidence type="ECO:0000313" key="7">
    <source>
        <dbReference type="Proteomes" id="UP000256869"/>
    </source>
</evidence>
<dbReference type="PANTHER" id="PTHR43369">
    <property type="entry name" value="PHOSPHORIBOSYLGLYCINAMIDE FORMYLTRANSFERASE"/>
    <property type="match status" value="1"/>
</dbReference>
<dbReference type="InterPro" id="IPR004607">
    <property type="entry name" value="GART"/>
</dbReference>
<feature type="active site" description="Proton donor" evidence="4">
    <location>
        <position position="125"/>
    </location>
</feature>
<comment type="caution">
    <text evidence="6">The sequence shown here is derived from an EMBL/GenBank/DDBJ whole genome shotgun (WGS) entry which is preliminary data.</text>
</comment>
<dbReference type="PANTHER" id="PTHR43369:SF2">
    <property type="entry name" value="PHOSPHORIBOSYLGLYCINAMIDE FORMYLTRANSFERASE"/>
    <property type="match status" value="1"/>
</dbReference>
<keyword evidence="7" id="KW-1185">Reference proteome</keyword>
<gene>
    <name evidence="4" type="primary">purN</name>
    <name evidence="6" type="ORF">DFP95_10463</name>
</gene>
<feature type="binding site" evidence="4">
    <location>
        <begin position="106"/>
        <end position="109"/>
    </location>
    <ligand>
        <name>(6R)-10-formyltetrahydrofolate</name>
        <dbReference type="ChEBI" id="CHEBI:195366"/>
    </ligand>
</feature>
<feature type="domain" description="Formyl transferase N-terminal" evidence="5">
    <location>
        <begin position="19"/>
        <end position="197"/>
    </location>
</feature>
<evidence type="ECO:0000259" key="5">
    <source>
        <dbReference type="Pfam" id="PF00551"/>
    </source>
</evidence>
<name>A0A3D9IMR7_9BACL</name>
<evidence type="ECO:0000256" key="4">
    <source>
        <dbReference type="HAMAP-Rule" id="MF_01930"/>
    </source>
</evidence>
<comment type="similarity">
    <text evidence="4">Belongs to the GART family.</text>
</comment>
<keyword evidence="3 4" id="KW-0658">Purine biosynthesis</keyword>
<reference evidence="6 7" key="1">
    <citation type="submission" date="2018-07" db="EMBL/GenBank/DDBJ databases">
        <title>Genomic Encyclopedia of Type Strains, Phase III (KMG-III): the genomes of soil and plant-associated and newly described type strains.</title>
        <authorList>
            <person name="Whitman W."/>
        </authorList>
    </citation>
    <scope>NUCLEOTIDE SEQUENCE [LARGE SCALE GENOMIC DNA]</scope>
    <source>
        <strain evidence="6 7">CECT 8236</strain>
    </source>
</reference>
<feature type="site" description="Raises pKa of active site His" evidence="4">
    <location>
        <position position="161"/>
    </location>
</feature>
<keyword evidence="2 4" id="KW-0808">Transferase</keyword>
<dbReference type="SUPFAM" id="SSF53328">
    <property type="entry name" value="Formyltransferase"/>
    <property type="match status" value="1"/>
</dbReference>
<dbReference type="CDD" id="cd08645">
    <property type="entry name" value="FMT_core_GART"/>
    <property type="match status" value="1"/>
</dbReference>
<proteinExistence type="inferred from homology"/>
<dbReference type="HAMAP" id="MF_01930">
    <property type="entry name" value="PurN"/>
    <property type="match status" value="1"/>
</dbReference>
<evidence type="ECO:0000256" key="1">
    <source>
        <dbReference type="ARBA" id="ARBA00005054"/>
    </source>
</evidence>
<dbReference type="EC" id="2.1.2.2" evidence="4"/>
<evidence type="ECO:0000313" key="6">
    <source>
        <dbReference type="EMBL" id="RED63070.1"/>
    </source>
</evidence>
<accession>A0A3D9IMR7</accession>
<dbReference type="InterPro" id="IPR002376">
    <property type="entry name" value="Formyl_transf_N"/>
</dbReference>
<dbReference type="FunFam" id="3.40.50.170:FF:000007">
    <property type="entry name" value="Phosphoribosylglycinamide formyltransferase"/>
    <property type="match status" value="1"/>
</dbReference>
<dbReference type="Pfam" id="PF00551">
    <property type="entry name" value="Formyl_trans_N"/>
    <property type="match status" value="1"/>
</dbReference>